<dbReference type="Pfam" id="PF01551">
    <property type="entry name" value="Peptidase_M23"/>
    <property type="match status" value="1"/>
</dbReference>
<dbReference type="InterPro" id="IPR016047">
    <property type="entry name" value="M23ase_b-sheet_dom"/>
</dbReference>
<organism evidence="3">
    <name type="scientific">Fervidobacterium thailandense</name>
    <dbReference type="NCBI Taxonomy" id="1008305"/>
    <lineage>
        <taxon>Bacteria</taxon>
        <taxon>Thermotogati</taxon>
        <taxon>Thermotogota</taxon>
        <taxon>Thermotogae</taxon>
        <taxon>Thermotogales</taxon>
        <taxon>Fervidobacteriaceae</taxon>
        <taxon>Fervidobacterium</taxon>
    </lineage>
</organism>
<dbReference type="Gene3D" id="2.70.70.10">
    <property type="entry name" value="Glucose Permease (Domain IIA)"/>
    <property type="match status" value="1"/>
</dbReference>
<evidence type="ECO:0000313" key="3">
    <source>
        <dbReference type="EMBL" id="HGU40405.1"/>
    </source>
</evidence>
<keyword evidence="1" id="KW-0732">Signal</keyword>
<dbReference type="PANTHER" id="PTHR21666:SF289">
    <property type="entry name" value="L-ALA--D-GLU ENDOPEPTIDASE"/>
    <property type="match status" value="1"/>
</dbReference>
<evidence type="ECO:0000256" key="1">
    <source>
        <dbReference type="ARBA" id="ARBA00022729"/>
    </source>
</evidence>
<dbReference type="EMBL" id="DSZY01000020">
    <property type="protein sequence ID" value="HGU40405.1"/>
    <property type="molecule type" value="Genomic_DNA"/>
</dbReference>
<dbReference type="InterPro" id="IPR011055">
    <property type="entry name" value="Dup_hybrid_motif"/>
</dbReference>
<dbReference type="AlphaFoldDB" id="A0A7C4CDU7"/>
<dbReference type="GO" id="GO:0004222">
    <property type="term" value="F:metalloendopeptidase activity"/>
    <property type="evidence" value="ECO:0007669"/>
    <property type="project" value="TreeGrafter"/>
</dbReference>
<gene>
    <name evidence="3" type="ORF">ENT77_04315</name>
</gene>
<reference evidence="3" key="1">
    <citation type="journal article" date="2020" name="mSystems">
        <title>Genome- and Community-Level Interaction Insights into Carbon Utilization and Element Cycling Functions of Hydrothermarchaeota in Hydrothermal Sediment.</title>
        <authorList>
            <person name="Zhou Z."/>
            <person name="Liu Y."/>
            <person name="Xu W."/>
            <person name="Pan J."/>
            <person name="Luo Z.H."/>
            <person name="Li M."/>
        </authorList>
    </citation>
    <scope>NUCLEOTIDE SEQUENCE [LARGE SCALE GENOMIC DNA]</scope>
    <source>
        <strain evidence="3">SpSt-609</strain>
    </source>
</reference>
<name>A0A7C4CDU7_9BACT</name>
<proteinExistence type="predicted"/>
<sequence>MKIMEQKVWIRYFFPTFLLLFIIVSASHAFGQFEPPVSNSYVTATFMEFRSTGNSPHFHMGVDFSTFLREGVEIRAAEDGYVVRLEIDEGGIYGNTIVLQHENGYRTLYAHLQRFAEKTDFIVNMLKAEFGKQRVVVEFLSDDVKFQRGEVIGYSGKTGEATQPHAHFEVRDKNERYAYDPLKFIDLKKLKPVQMGIGIQSILISDKEYQYVPGASYVFSGDYPKISVEAYTELAKNLLGVKEIKLYFSNELVYHIILDEIPLELYEKPYAVYHEKTTMTSLVYRAFYKLYSEENLPFVRVNRVGEFKNSAYDVKIEISDIFGNSGVFTFTLKKG</sequence>
<dbReference type="PANTHER" id="PTHR21666">
    <property type="entry name" value="PEPTIDASE-RELATED"/>
    <property type="match status" value="1"/>
</dbReference>
<dbReference type="CDD" id="cd12797">
    <property type="entry name" value="M23_peptidase"/>
    <property type="match status" value="1"/>
</dbReference>
<comment type="caution">
    <text evidence="3">The sequence shown here is derived from an EMBL/GenBank/DDBJ whole genome shotgun (WGS) entry which is preliminary data.</text>
</comment>
<feature type="domain" description="M23ase beta-sheet core" evidence="2">
    <location>
        <begin position="58"/>
        <end position="118"/>
    </location>
</feature>
<protein>
    <submittedName>
        <fullName evidence="3">M23 family metallopeptidase</fullName>
    </submittedName>
</protein>
<evidence type="ECO:0000259" key="2">
    <source>
        <dbReference type="Pfam" id="PF01551"/>
    </source>
</evidence>
<dbReference type="InterPro" id="IPR050570">
    <property type="entry name" value="Cell_wall_metabolism_enzyme"/>
</dbReference>
<dbReference type="SUPFAM" id="SSF51261">
    <property type="entry name" value="Duplicated hybrid motif"/>
    <property type="match status" value="2"/>
</dbReference>
<accession>A0A7C4CDU7</accession>